<sequence length="740" mass="82731">MKNKKLKYLFSFSLAIAPVAIIASCNSTNDNKTTGDEGKALSKDEAANLDVSKISTPEELEKTINNNLNITVASIKDLPEDRWKGLFAGDIQLTSDIKLNIDGPLKDKFKVNIDGVFNPQSAKVANQTGKTTVHLSISPIDNDKIVIKKKIELSGFQTSPFGSGADNKIPFDPADSLVSSEKSKYVKADQYTRFVMDSEKYLANLNRQWEIKGKRSDEKASTDNAAKYDKIAKELNLDTYNDAFSKGFTVPKYGANGNVEGLNINTNGIPGYGLSWVDASGRNSFQLTGLARTLPNEKYKQAALQTLGISFSDLVPETEGINKGKSLSTMGTIWIMDYELPENGKQPTKFYFGTNAHVAEGLDKAKTLSLMKVNEEIVERNKIRTSKFEERLEDFSLYFDENKPAAKVVFWAKDYLNSSPKEYLSSELREKFKDVEEMSDFAVIEIDFSKVTGFGVIADGKTVEKYNSAKGKAEETAKILTNNYAGKESEHVKFKSTSYLKKYEPIDFPLSGKIGNDKDSLYIVGYPRSDADYFLNEYQDAAEIAARKESRSLWVNGDSGWYGKLVKTETGPELAPELLDKISRGNYLSYQIGYRNFGDKPGLADVFITHPLNDDGSLYKGKDGKQYFSYGLNYMPRFYAPFGGSSGSSVRTDKNELLSVYYYSNANAGTGYSAAFRSEGFDYKGLYGKYNLEEYDLIYGGGKNQKSSYREELKKLYPNMKTKLFSEGLNKIPEEFKFKK</sequence>
<dbReference type="NCBIfam" id="NF045841">
    <property type="entry name" value="Ig_SerProt_MIP"/>
    <property type="match status" value="1"/>
</dbReference>
<evidence type="ECO:0000256" key="1">
    <source>
        <dbReference type="SAM" id="SignalP"/>
    </source>
</evidence>
<reference evidence="3 4" key="1">
    <citation type="submission" date="2010-03" db="EMBL/GenBank/DDBJ databases">
        <authorList>
            <person name="Glass J.I."/>
            <person name="Benders G.A."/>
            <person name="Durkin A.S."/>
            <person name="Farmerie W.G."/>
            <person name="Hlavinka K."/>
            <person name="Hostetler J."/>
            <person name="Jackson J."/>
            <person name="May M.A."/>
            <person name="Miller R.H."/>
            <person name="Paralanov V."/>
            <person name="Radune D."/>
            <person name="Szczypinski B."/>
            <person name="Brown D.R."/>
        </authorList>
    </citation>
    <scope>NUCLEOTIDE SEQUENCE [LARGE SCALE GENOMIC DNA]</scope>
    <source>
        <strain evidence="3 4">A21JP2</strain>
    </source>
</reference>
<feature type="chain" id="PRO_5003067865" evidence="1">
    <location>
        <begin position="24"/>
        <end position="740"/>
    </location>
</feature>
<gene>
    <name evidence="3" type="ORF">MALL_0503</name>
</gene>
<protein>
    <submittedName>
        <fullName evidence="3">Lipofamily protein</fullName>
    </submittedName>
</protein>
<dbReference type="eggNOG" id="ENOG5033SXH">
    <property type="taxonomic scope" value="Bacteria"/>
</dbReference>
<keyword evidence="1" id="KW-0732">Signal</keyword>
<evidence type="ECO:0000313" key="4">
    <source>
        <dbReference type="Proteomes" id="UP000004757"/>
    </source>
</evidence>
<dbReference type="AlphaFoldDB" id="D4XWC7"/>
<dbReference type="Proteomes" id="UP000004757">
    <property type="component" value="Unassembled WGS sequence"/>
</dbReference>
<evidence type="ECO:0000259" key="2">
    <source>
        <dbReference type="Pfam" id="PF01732"/>
    </source>
</evidence>
<name>D4XWC7_9BACT</name>
<keyword evidence="4" id="KW-1185">Reference proteome</keyword>
<dbReference type="EMBL" id="ADNC01000027">
    <property type="protein sequence ID" value="EFF41116.1"/>
    <property type="molecule type" value="Genomic_DNA"/>
</dbReference>
<dbReference type="InterPro" id="IPR022381">
    <property type="entry name" value="Uncharacterised_MG067"/>
</dbReference>
<dbReference type="InterPro" id="IPR022382">
    <property type="entry name" value="Mycoplasma_peptidase_DUF31"/>
</dbReference>
<accession>D4XWC7</accession>
<dbReference type="RefSeq" id="WP_005683722.1">
    <property type="nucleotide sequence ID" value="NZ_ADNC01000027.1"/>
</dbReference>
<dbReference type="NCBIfam" id="NF045842">
    <property type="entry name" value="MIP_near_MIB"/>
    <property type="match status" value="1"/>
</dbReference>
<dbReference type="Pfam" id="PF01732">
    <property type="entry name" value="Mycop_pep_DUF31"/>
    <property type="match status" value="1"/>
</dbReference>
<evidence type="ECO:0000313" key="3">
    <source>
        <dbReference type="EMBL" id="EFF41116.1"/>
    </source>
</evidence>
<dbReference type="PRINTS" id="PR00840">
    <property type="entry name" value="Y06768FAMILY"/>
</dbReference>
<dbReference type="STRING" id="747682.MALL_0503"/>
<organism evidence="3 4">
    <name type="scientific">Mycoplasmopsis alligatoris A21JP2</name>
    <dbReference type="NCBI Taxonomy" id="747682"/>
    <lineage>
        <taxon>Bacteria</taxon>
        <taxon>Bacillati</taxon>
        <taxon>Mycoplasmatota</taxon>
        <taxon>Mycoplasmoidales</taxon>
        <taxon>Metamycoplasmataceae</taxon>
        <taxon>Mycoplasmopsis</taxon>
    </lineage>
</organism>
<feature type="domain" description="DUF31" evidence="2">
    <location>
        <begin position="296"/>
        <end position="662"/>
    </location>
</feature>
<proteinExistence type="predicted"/>
<dbReference type="PROSITE" id="PS51257">
    <property type="entry name" value="PROKAR_LIPOPROTEIN"/>
    <property type="match status" value="1"/>
</dbReference>
<comment type="caution">
    <text evidence="3">The sequence shown here is derived from an EMBL/GenBank/DDBJ whole genome shotgun (WGS) entry which is preliminary data.</text>
</comment>
<feature type="signal peptide" evidence="1">
    <location>
        <begin position="1"/>
        <end position="23"/>
    </location>
</feature>
<dbReference type="OrthoDB" id="393864at2"/>